<gene>
    <name evidence="2" type="ORF">BCR35DRAFT_351112</name>
</gene>
<organism evidence="2 3">
    <name type="scientific">Leucosporidium creatinivorum</name>
    <dbReference type="NCBI Taxonomy" id="106004"/>
    <lineage>
        <taxon>Eukaryota</taxon>
        <taxon>Fungi</taxon>
        <taxon>Dikarya</taxon>
        <taxon>Basidiomycota</taxon>
        <taxon>Pucciniomycotina</taxon>
        <taxon>Microbotryomycetes</taxon>
        <taxon>Leucosporidiales</taxon>
        <taxon>Leucosporidium</taxon>
    </lineage>
</organism>
<feature type="domain" description="DUF6699" evidence="1">
    <location>
        <begin position="128"/>
        <end position="179"/>
    </location>
</feature>
<reference evidence="2 3" key="1">
    <citation type="submission" date="2016-07" db="EMBL/GenBank/DDBJ databases">
        <title>Pervasive Adenine N6-methylation of Active Genes in Fungi.</title>
        <authorList>
            <consortium name="DOE Joint Genome Institute"/>
            <person name="Mondo S.J."/>
            <person name="Dannebaum R.O."/>
            <person name="Kuo R.C."/>
            <person name="Labutti K."/>
            <person name="Haridas S."/>
            <person name="Kuo A."/>
            <person name="Salamov A."/>
            <person name="Ahrendt S.R."/>
            <person name="Lipzen A."/>
            <person name="Sullivan W."/>
            <person name="Andreopoulos W.B."/>
            <person name="Clum A."/>
            <person name="Lindquist E."/>
            <person name="Daum C."/>
            <person name="Ramamoorthy G.K."/>
            <person name="Gryganskyi A."/>
            <person name="Culley D."/>
            <person name="Magnuson J.K."/>
            <person name="James T.Y."/>
            <person name="O'Malley M.A."/>
            <person name="Stajich J.E."/>
            <person name="Spatafora J.W."/>
            <person name="Visel A."/>
            <person name="Grigoriev I.V."/>
        </authorList>
    </citation>
    <scope>NUCLEOTIDE SEQUENCE [LARGE SCALE GENOMIC DNA]</scope>
    <source>
        <strain evidence="2 3">62-1032</strain>
    </source>
</reference>
<proteinExistence type="predicted"/>
<protein>
    <recommendedName>
        <fullName evidence="1">DUF6699 domain-containing protein</fullName>
    </recommendedName>
</protein>
<keyword evidence="3" id="KW-1185">Reference proteome</keyword>
<dbReference type="InterPro" id="IPR046522">
    <property type="entry name" value="DUF6699"/>
</dbReference>
<accession>A0A1Y2FW86</accession>
<evidence type="ECO:0000313" key="3">
    <source>
        <dbReference type="Proteomes" id="UP000193467"/>
    </source>
</evidence>
<dbReference type="InParanoid" id="A0A1Y2FW86"/>
<dbReference type="AlphaFoldDB" id="A0A1Y2FW86"/>
<sequence length="230" mass="25825">MAAASTLADRELGLTTELWLTILGDDELDFYDLKLLERVKAFNRLLQHPSLASKLFRAPPSSTPLSPGQPISIHPALQRVDHFAQRLGDFRMQELDFDLEGEEDPDDEEEKVRVRDGRFRLAELKCAGDFATSPACTKMALTHLELDHPEAHEFRKPRGVKVRDVLKAIVKFWQTTDEEDGLTYIEAFDESREGDEDDGVVVESVGWKGPTVRGDGVVELESVGALTNDY</sequence>
<evidence type="ECO:0000259" key="1">
    <source>
        <dbReference type="Pfam" id="PF20415"/>
    </source>
</evidence>
<dbReference type="Proteomes" id="UP000193467">
    <property type="component" value="Unassembled WGS sequence"/>
</dbReference>
<name>A0A1Y2FW86_9BASI</name>
<dbReference type="Pfam" id="PF20415">
    <property type="entry name" value="DUF6699"/>
    <property type="match status" value="1"/>
</dbReference>
<comment type="caution">
    <text evidence="2">The sequence shown here is derived from an EMBL/GenBank/DDBJ whole genome shotgun (WGS) entry which is preliminary data.</text>
</comment>
<dbReference type="EMBL" id="MCGR01000011">
    <property type="protein sequence ID" value="ORY88292.1"/>
    <property type="molecule type" value="Genomic_DNA"/>
</dbReference>
<evidence type="ECO:0000313" key="2">
    <source>
        <dbReference type="EMBL" id="ORY88292.1"/>
    </source>
</evidence>